<sequence length="78" mass="8889">MRISKEEWWWLQTYMVFLFYLGAAAGIVRPPGTKSALSHVKLFIVCEARGTHIQLKGRVLQSSNLEPSMHSTTSVLRQ</sequence>
<organism evidence="2 3">
    <name type="scientific">Grifola frondosa</name>
    <name type="common">Maitake</name>
    <name type="synonym">Polyporus frondosus</name>
    <dbReference type="NCBI Taxonomy" id="5627"/>
    <lineage>
        <taxon>Eukaryota</taxon>
        <taxon>Fungi</taxon>
        <taxon>Dikarya</taxon>
        <taxon>Basidiomycota</taxon>
        <taxon>Agaricomycotina</taxon>
        <taxon>Agaricomycetes</taxon>
        <taxon>Polyporales</taxon>
        <taxon>Grifolaceae</taxon>
        <taxon>Grifola</taxon>
    </lineage>
</organism>
<feature type="transmembrane region" description="Helical" evidence="1">
    <location>
        <begin position="9"/>
        <end position="28"/>
    </location>
</feature>
<keyword evidence="1" id="KW-0472">Membrane</keyword>
<comment type="caution">
    <text evidence="2">The sequence shown here is derived from an EMBL/GenBank/DDBJ whole genome shotgun (WGS) entry which is preliminary data.</text>
</comment>
<gene>
    <name evidence="2" type="ORF">A0H81_13759</name>
</gene>
<evidence type="ECO:0000256" key="1">
    <source>
        <dbReference type="SAM" id="Phobius"/>
    </source>
</evidence>
<keyword evidence="1" id="KW-0812">Transmembrane</keyword>
<name>A0A1C7LND3_GRIFR</name>
<keyword evidence="1" id="KW-1133">Transmembrane helix</keyword>
<evidence type="ECO:0000313" key="3">
    <source>
        <dbReference type="Proteomes" id="UP000092993"/>
    </source>
</evidence>
<accession>A0A1C7LND3</accession>
<keyword evidence="3" id="KW-1185">Reference proteome</keyword>
<protein>
    <submittedName>
        <fullName evidence="2">Uncharacterized protein</fullName>
    </submittedName>
</protein>
<proteinExistence type="predicted"/>
<reference evidence="2 3" key="1">
    <citation type="submission" date="2016-03" db="EMBL/GenBank/DDBJ databases">
        <title>Whole genome sequencing of Grifola frondosa 9006-11.</title>
        <authorList>
            <person name="Min B."/>
            <person name="Park H."/>
            <person name="Kim J.-G."/>
            <person name="Cho H."/>
            <person name="Oh Y.-L."/>
            <person name="Kong W.-S."/>
            <person name="Choi I.-G."/>
        </authorList>
    </citation>
    <scope>NUCLEOTIDE SEQUENCE [LARGE SCALE GENOMIC DNA]</scope>
    <source>
        <strain evidence="2 3">9006-11</strain>
    </source>
</reference>
<evidence type="ECO:0000313" key="2">
    <source>
        <dbReference type="EMBL" id="OBZ66272.1"/>
    </source>
</evidence>
<dbReference type="Proteomes" id="UP000092993">
    <property type="component" value="Unassembled WGS sequence"/>
</dbReference>
<dbReference type="EMBL" id="LUGG01000032">
    <property type="protein sequence ID" value="OBZ66272.1"/>
    <property type="molecule type" value="Genomic_DNA"/>
</dbReference>
<dbReference type="AlphaFoldDB" id="A0A1C7LND3"/>